<dbReference type="EMBL" id="BARV01007519">
    <property type="protein sequence ID" value="GAI09083.1"/>
    <property type="molecule type" value="Genomic_DNA"/>
</dbReference>
<dbReference type="InterPro" id="IPR006015">
    <property type="entry name" value="Universal_stress_UspA"/>
</dbReference>
<comment type="caution">
    <text evidence="3">The sequence shown here is derived from an EMBL/GenBank/DDBJ whole genome shotgun (WGS) entry which is preliminary data.</text>
</comment>
<dbReference type="Pfam" id="PF00582">
    <property type="entry name" value="Usp"/>
    <property type="match status" value="1"/>
</dbReference>
<feature type="non-terminal residue" evidence="3">
    <location>
        <position position="1"/>
    </location>
</feature>
<organism evidence="3">
    <name type="scientific">marine sediment metagenome</name>
    <dbReference type="NCBI Taxonomy" id="412755"/>
    <lineage>
        <taxon>unclassified sequences</taxon>
        <taxon>metagenomes</taxon>
        <taxon>ecological metagenomes</taxon>
    </lineage>
</organism>
<evidence type="ECO:0000259" key="2">
    <source>
        <dbReference type="Pfam" id="PF00582"/>
    </source>
</evidence>
<dbReference type="PRINTS" id="PR01438">
    <property type="entry name" value="UNVRSLSTRESS"/>
</dbReference>
<protein>
    <recommendedName>
        <fullName evidence="2">UspA domain-containing protein</fullName>
    </recommendedName>
</protein>
<proteinExistence type="inferred from homology"/>
<dbReference type="AlphaFoldDB" id="X1KQX4"/>
<evidence type="ECO:0000256" key="1">
    <source>
        <dbReference type="ARBA" id="ARBA00008791"/>
    </source>
</evidence>
<comment type="similarity">
    <text evidence="1">Belongs to the universal stress protein A family.</text>
</comment>
<dbReference type="InterPro" id="IPR014729">
    <property type="entry name" value="Rossmann-like_a/b/a_fold"/>
</dbReference>
<dbReference type="InterPro" id="IPR006016">
    <property type="entry name" value="UspA"/>
</dbReference>
<dbReference type="CDD" id="cd00293">
    <property type="entry name" value="USP-like"/>
    <property type="match status" value="1"/>
</dbReference>
<accession>X1KQX4</accession>
<gene>
    <name evidence="3" type="ORF">S06H3_15294</name>
</gene>
<feature type="domain" description="UspA" evidence="2">
    <location>
        <begin position="5"/>
        <end position="78"/>
    </location>
</feature>
<reference evidence="3" key="1">
    <citation type="journal article" date="2014" name="Front. Microbiol.">
        <title>High frequency of phylogenetically diverse reductive dehalogenase-homologous genes in deep subseafloor sedimentary metagenomes.</title>
        <authorList>
            <person name="Kawai M."/>
            <person name="Futagami T."/>
            <person name="Toyoda A."/>
            <person name="Takaki Y."/>
            <person name="Nishi S."/>
            <person name="Hori S."/>
            <person name="Arai W."/>
            <person name="Tsubouchi T."/>
            <person name="Morono Y."/>
            <person name="Uchiyama I."/>
            <person name="Ito T."/>
            <person name="Fujiyama A."/>
            <person name="Inagaki F."/>
            <person name="Takami H."/>
        </authorList>
    </citation>
    <scope>NUCLEOTIDE SEQUENCE</scope>
    <source>
        <strain evidence="3">Expedition CK06-06</strain>
    </source>
</reference>
<sequence>AEKETRATEAELRESGFDVRVRIEKGIPFRDILRIEQEEEVSVIVVGSHGKGVVKEMLLGSVSEKVIRKSKQPVLVIKG</sequence>
<evidence type="ECO:0000313" key="3">
    <source>
        <dbReference type="EMBL" id="GAI09083.1"/>
    </source>
</evidence>
<dbReference type="Gene3D" id="3.40.50.620">
    <property type="entry name" value="HUPs"/>
    <property type="match status" value="1"/>
</dbReference>
<name>X1KQX4_9ZZZZ</name>
<dbReference type="PANTHER" id="PTHR46268">
    <property type="entry name" value="STRESS RESPONSE PROTEIN NHAX"/>
    <property type="match status" value="1"/>
</dbReference>
<dbReference type="PANTHER" id="PTHR46268:SF26">
    <property type="entry name" value="UNIVERSAL STRESS PROTEIN MJ0577"/>
    <property type="match status" value="1"/>
</dbReference>
<dbReference type="SUPFAM" id="SSF52402">
    <property type="entry name" value="Adenine nucleotide alpha hydrolases-like"/>
    <property type="match status" value="1"/>
</dbReference>